<dbReference type="Gene3D" id="3.40.50.720">
    <property type="entry name" value="NAD(P)-binding Rossmann-like Domain"/>
    <property type="match status" value="1"/>
</dbReference>
<dbReference type="EMBL" id="UNSC01000007">
    <property type="protein sequence ID" value="SZD74108.1"/>
    <property type="molecule type" value="Genomic_DNA"/>
</dbReference>
<reference evidence="3 4" key="1">
    <citation type="submission" date="2018-09" db="EMBL/GenBank/DDBJ databases">
        <authorList>
            <consortium name="Pathogen Informatics"/>
        </authorList>
    </citation>
    <scope>NUCLEOTIDE SEQUENCE [LARGE SCALE GENOMIC DNA]</scope>
    <source>
        <strain evidence="3 4">OH-22767</strain>
    </source>
</reference>
<dbReference type="PANTHER" id="PTHR42687:SF1">
    <property type="entry name" value="L-THREONINE 3-DEHYDROGENASE, MITOCHONDRIAL"/>
    <property type="match status" value="1"/>
</dbReference>
<comment type="similarity">
    <text evidence="1">Belongs to the NAD(P)-dependent epimerase/dehydratase family.</text>
</comment>
<dbReference type="InterPro" id="IPR051225">
    <property type="entry name" value="NAD(P)_epim/dehydratase"/>
</dbReference>
<dbReference type="PANTHER" id="PTHR42687">
    <property type="entry name" value="L-THREONINE 3-DEHYDROGENASE"/>
    <property type="match status" value="1"/>
</dbReference>
<evidence type="ECO:0000313" key="3">
    <source>
        <dbReference type="EMBL" id="SZD74108.1"/>
    </source>
</evidence>
<gene>
    <name evidence="3" type="ORF">SAMEA104719789_01566</name>
</gene>
<dbReference type="GO" id="GO:0006567">
    <property type="term" value="P:L-threonine catabolic process"/>
    <property type="evidence" value="ECO:0007669"/>
    <property type="project" value="TreeGrafter"/>
</dbReference>
<organism evidence="3 4">
    <name type="scientific">Candidatus Ornithobacterium hominis</name>
    <dbReference type="NCBI Taxonomy" id="2497989"/>
    <lineage>
        <taxon>Bacteria</taxon>
        <taxon>Pseudomonadati</taxon>
        <taxon>Bacteroidota</taxon>
        <taxon>Flavobacteriia</taxon>
        <taxon>Flavobacteriales</taxon>
        <taxon>Weeksellaceae</taxon>
        <taxon>Ornithobacterium</taxon>
    </lineage>
</organism>
<dbReference type="RefSeq" id="WP_119059738.1">
    <property type="nucleotide sequence ID" value="NZ_UNSC01000007.1"/>
</dbReference>
<dbReference type="InterPro" id="IPR036291">
    <property type="entry name" value="NAD(P)-bd_dom_sf"/>
</dbReference>
<dbReference type="GO" id="GO:0008743">
    <property type="term" value="F:L-threonine 3-dehydrogenase activity"/>
    <property type="evidence" value="ECO:0007669"/>
    <property type="project" value="TreeGrafter"/>
</dbReference>
<name>A0A383U3Q2_9FLAO</name>
<dbReference type="InterPro" id="IPR001509">
    <property type="entry name" value="Epimerase_deHydtase"/>
</dbReference>
<keyword evidence="4" id="KW-1185">Reference proteome</keyword>
<dbReference type="AlphaFoldDB" id="A0A383U3Q2"/>
<dbReference type="Pfam" id="PF01370">
    <property type="entry name" value="Epimerase"/>
    <property type="match status" value="1"/>
</dbReference>
<evidence type="ECO:0000259" key="2">
    <source>
        <dbReference type="Pfam" id="PF01370"/>
    </source>
</evidence>
<dbReference type="OrthoDB" id="9779902at2"/>
<dbReference type="SUPFAM" id="SSF51735">
    <property type="entry name" value="NAD(P)-binding Rossmann-fold domains"/>
    <property type="match status" value="1"/>
</dbReference>
<feature type="domain" description="NAD-dependent epimerase/dehydratase" evidence="2">
    <location>
        <begin position="4"/>
        <end position="231"/>
    </location>
</feature>
<protein>
    <submittedName>
        <fullName evidence="3">Uncharacterized epimerase/dehydratase SAV0553</fullName>
    </submittedName>
</protein>
<evidence type="ECO:0000313" key="4">
    <source>
        <dbReference type="Proteomes" id="UP000262142"/>
    </source>
</evidence>
<sequence>MPKILITGALGQIGSELTFALVERYGENNVIATDIRQPLNDEYKHFEQLDVLDAESFKKILKKHSIDTVYHLAAMLSGVAEKFPVRAWDLNTKTLLTVLNFAKDGLIKNIFWPSSIAVYGRGAEKEGTPQSAIKNPESMYGIAKLAGERFCEYYYKKFNINVRSIRYPGLISWKTQPGGGTTDYAVDIFYQALENQKYNCFLNENTALPMLYMDDAIRGTIELMETPSEKLSVHSSYNFSGLSFTPKELAEEIKKRIPAFEIEYLPDFRQSIADSWPNWIDDSVAQKDWGWKPEFDLPKMTDIMLQQLKLKLGKI</sequence>
<evidence type="ECO:0000256" key="1">
    <source>
        <dbReference type="ARBA" id="ARBA00007637"/>
    </source>
</evidence>
<proteinExistence type="inferred from homology"/>
<accession>A0A383U3Q2</accession>
<dbReference type="Proteomes" id="UP000262142">
    <property type="component" value="Unassembled WGS sequence"/>
</dbReference>